<dbReference type="OrthoDB" id="9797252at2"/>
<evidence type="ECO:0000256" key="1">
    <source>
        <dbReference type="ARBA" id="ARBA00008361"/>
    </source>
</evidence>
<dbReference type="EMBL" id="VLLB01000004">
    <property type="protein sequence ID" value="TWI65223.1"/>
    <property type="molecule type" value="Genomic_DNA"/>
</dbReference>
<feature type="domain" description="Methyltransferase type 11" evidence="4">
    <location>
        <begin position="42"/>
        <end position="130"/>
    </location>
</feature>
<keyword evidence="6" id="KW-1185">Reference proteome</keyword>
<dbReference type="Proteomes" id="UP000318431">
    <property type="component" value="Unassembled WGS sequence"/>
</dbReference>
<dbReference type="InterPro" id="IPR051052">
    <property type="entry name" value="Diverse_substrate_MTase"/>
</dbReference>
<dbReference type="AlphaFoldDB" id="A0A562R8L4"/>
<dbReference type="RefSeq" id="WP_145649475.1">
    <property type="nucleotide sequence ID" value="NZ_VLLB01000004.1"/>
</dbReference>
<evidence type="ECO:0000313" key="5">
    <source>
        <dbReference type="EMBL" id="TWI65223.1"/>
    </source>
</evidence>
<dbReference type="SUPFAM" id="SSF53335">
    <property type="entry name" value="S-adenosyl-L-methionine-dependent methyltransferases"/>
    <property type="match status" value="1"/>
</dbReference>
<dbReference type="PANTHER" id="PTHR44942:SF4">
    <property type="entry name" value="METHYLTRANSFERASE TYPE 11 DOMAIN-CONTAINING PROTEIN"/>
    <property type="match status" value="1"/>
</dbReference>
<evidence type="ECO:0000313" key="6">
    <source>
        <dbReference type="Proteomes" id="UP000318431"/>
    </source>
</evidence>
<dbReference type="CDD" id="cd02440">
    <property type="entry name" value="AdoMet_MTases"/>
    <property type="match status" value="1"/>
</dbReference>
<evidence type="ECO:0000256" key="3">
    <source>
        <dbReference type="ARBA" id="ARBA00022679"/>
    </source>
</evidence>
<keyword evidence="5" id="KW-0830">Ubiquinone</keyword>
<reference evidence="5 6" key="1">
    <citation type="journal article" date="2015" name="Stand. Genomic Sci.">
        <title>Genomic Encyclopedia of Bacterial and Archaeal Type Strains, Phase III: the genomes of soil and plant-associated and newly described type strains.</title>
        <authorList>
            <person name="Whitman W.B."/>
            <person name="Woyke T."/>
            <person name="Klenk H.P."/>
            <person name="Zhou Y."/>
            <person name="Lilburn T.G."/>
            <person name="Beck B.J."/>
            <person name="De Vos P."/>
            <person name="Vandamme P."/>
            <person name="Eisen J.A."/>
            <person name="Garrity G."/>
            <person name="Hugenholtz P."/>
            <person name="Kyrpides N.C."/>
        </authorList>
    </citation>
    <scope>NUCLEOTIDE SEQUENCE [LARGE SCALE GENOMIC DNA]</scope>
    <source>
        <strain evidence="5 6">CGMCC 1.10822</strain>
    </source>
</reference>
<evidence type="ECO:0000259" key="4">
    <source>
        <dbReference type="Pfam" id="PF08241"/>
    </source>
</evidence>
<gene>
    <name evidence="5" type="ORF">IP91_02630</name>
</gene>
<name>A0A562R8L4_9BURK</name>
<dbReference type="InterPro" id="IPR029063">
    <property type="entry name" value="SAM-dependent_MTases_sf"/>
</dbReference>
<proteinExistence type="inferred from homology"/>
<organism evidence="5 6">
    <name type="scientific">Pseudoduganella lurida</name>
    <dbReference type="NCBI Taxonomy" id="1036180"/>
    <lineage>
        <taxon>Bacteria</taxon>
        <taxon>Pseudomonadati</taxon>
        <taxon>Pseudomonadota</taxon>
        <taxon>Betaproteobacteria</taxon>
        <taxon>Burkholderiales</taxon>
        <taxon>Oxalobacteraceae</taxon>
        <taxon>Telluria group</taxon>
        <taxon>Pseudoduganella</taxon>
    </lineage>
</organism>
<sequence length="250" mass="26939">MTAQFKDHFSGGAAGYAAYRPTYPARLAAELAAISPGTALALDCACGTGQLSVLLADHFDAVVATDASAAQIAQAQPHERVRYATALAERSGLADGSVDLVTVAQAAHWFELDKFYDEVRRVARPGAVLALVTYGVQNVAGPADPVLQKFYAETLGPYWPPERRHVEEGYRNLAFPFQEVALPALAMEASWTAAELVGYVGTWSAVKEARKALDADPVPAFARELEAAWGDPEQRRRVTWPLTVRAGRIA</sequence>
<comment type="similarity">
    <text evidence="1">Belongs to the methyltransferase superfamily.</text>
</comment>
<keyword evidence="3" id="KW-0808">Transferase</keyword>
<dbReference type="Pfam" id="PF08241">
    <property type="entry name" value="Methyltransf_11"/>
    <property type="match status" value="1"/>
</dbReference>
<dbReference type="PANTHER" id="PTHR44942">
    <property type="entry name" value="METHYLTRANSF_11 DOMAIN-CONTAINING PROTEIN"/>
    <property type="match status" value="1"/>
</dbReference>
<dbReference type="Gene3D" id="3.40.50.150">
    <property type="entry name" value="Vaccinia Virus protein VP39"/>
    <property type="match status" value="1"/>
</dbReference>
<protein>
    <submittedName>
        <fullName evidence="5">Ubiquinone/menaquinone biosynthesis C-methylase UbiE</fullName>
    </submittedName>
</protein>
<accession>A0A562R8L4</accession>
<evidence type="ECO:0000256" key="2">
    <source>
        <dbReference type="ARBA" id="ARBA00022603"/>
    </source>
</evidence>
<dbReference type="GO" id="GO:0008757">
    <property type="term" value="F:S-adenosylmethionine-dependent methyltransferase activity"/>
    <property type="evidence" value="ECO:0007669"/>
    <property type="project" value="InterPro"/>
</dbReference>
<dbReference type="InterPro" id="IPR013216">
    <property type="entry name" value="Methyltransf_11"/>
</dbReference>
<comment type="caution">
    <text evidence="5">The sequence shown here is derived from an EMBL/GenBank/DDBJ whole genome shotgun (WGS) entry which is preliminary data.</text>
</comment>
<keyword evidence="2 5" id="KW-0489">Methyltransferase</keyword>
<dbReference type="GO" id="GO:0032259">
    <property type="term" value="P:methylation"/>
    <property type="evidence" value="ECO:0007669"/>
    <property type="project" value="UniProtKB-KW"/>
</dbReference>